<comment type="catalytic activity">
    <reaction evidence="10">
        <text>an acyl-CoA + a 1,2-diacyl-sn-glycerol = a triacyl-sn-glycerol + CoA</text>
        <dbReference type="Rhea" id="RHEA:10868"/>
        <dbReference type="ChEBI" id="CHEBI:17815"/>
        <dbReference type="ChEBI" id="CHEBI:57287"/>
        <dbReference type="ChEBI" id="CHEBI:58342"/>
        <dbReference type="ChEBI" id="CHEBI:64615"/>
        <dbReference type="EC" id="2.3.1.20"/>
    </reaction>
</comment>
<keyword evidence="14" id="KW-1185">Reference proteome</keyword>
<dbReference type="Gene3D" id="3.30.559.10">
    <property type="entry name" value="Chloramphenicol acetyltransferase-like domain"/>
    <property type="match status" value="1"/>
</dbReference>
<dbReference type="PANTHER" id="PTHR31650">
    <property type="entry name" value="O-ACYLTRANSFERASE (WSD1-LIKE) FAMILY PROTEIN"/>
    <property type="match status" value="1"/>
</dbReference>
<accession>A0ABS2RIX9</accession>
<dbReference type="Gene3D" id="3.30.559.30">
    <property type="entry name" value="Nonribosomal peptide synthetase, condensation domain"/>
    <property type="match status" value="1"/>
</dbReference>
<evidence type="ECO:0000256" key="7">
    <source>
        <dbReference type="ARBA" id="ARBA00022798"/>
    </source>
</evidence>
<sequence length="467" mass="50678">MDRLSADDRLVLWSDHTWPQDIGALVFLEGGQLVDTDGRLRIEALREALERRLHLLPRLRQVLYVPGRGLGRPLWLDAPAFDLAQHVHALAVPSPGDDEQVLRTVAEVRRSRLDPSRPLWAMWFLTGLTHGRVGLFIRLHHVMGDGMAGVASLAVLLDTTTEVGPPPPAPRWAPSPWPSRSALLIDNLVHVGHEAVQVLVSIRHLVRTVRRVLAAWPTLHQLLAAEPGPNTSLNRLIGPDRSLDLLSSRLPPLIQVAHRHGATVNDVLLTVIAGGLRGLLAGRGELAEGMSMPIYVPVSLRGTGPDASDHPGGNLIAQIVVPVPLADVNPATRLRLIAEQTRRCKSQPHPALGSMFRSRLLSGVMLKSVARRRVNVLSADLPGPRDPLFFCGARVLGVFPLLNLIGNVSLGVGAMSYAGRLCLLVTADADAYPDLHVFTDSARRELDALLQGVSTVSSEMHHPTADV</sequence>
<keyword evidence="5" id="KW-0444">Lipid biosynthesis</keyword>
<comment type="similarity">
    <text evidence="3">Belongs to the long-chain O-acyltransferase family.</text>
</comment>
<evidence type="ECO:0000256" key="3">
    <source>
        <dbReference type="ARBA" id="ARBA00009587"/>
    </source>
</evidence>
<name>A0ABS2RIX9_9ACTN</name>
<dbReference type="Proteomes" id="UP000704762">
    <property type="component" value="Unassembled WGS sequence"/>
</dbReference>
<feature type="domain" description="O-acyltransferase WSD1-like N-terminal" evidence="11">
    <location>
        <begin position="5"/>
        <end position="267"/>
    </location>
</feature>
<keyword evidence="6" id="KW-0808">Transferase</keyword>
<dbReference type="EMBL" id="JAFBCF010000001">
    <property type="protein sequence ID" value="MBM7798951.1"/>
    <property type="molecule type" value="Genomic_DNA"/>
</dbReference>
<organism evidence="13 14">
    <name type="scientific">Microlunatus panaciterrae</name>
    <dbReference type="NCBI Taxonomy" id="400768"/>
    <lineage>
        <taxon>Bacteria</taxon>
        <taxon>Bacillati</taxon>
        <taxon>Actinomycetota</taxon>
        <taxon>Actinomycetes</taxon>
        <taxon>Propionibacteriales</taxon>
        <taxon>Propionibacteriaceae</taxon>
        <taxon>Microlunatus</taxon>
    </lineage>
</organism>
<evidence type="ECO:0000256" key="6">
    <source>
        <dbReference type="ARBA" id="ARBA00022679"/>
    </source>
</evidence>
<comment type="caution">
    <text evidence="13">The sequence shown here is derived from an EMBL/GenBank/DDBJ whole genome shotgun (WGS) entry which is preliminary data.</text>
</comment>
<dbReference type="InterPro" id="IPR004255">
    <property type="entry name" value="O-acyltransferase_WSD1_N"/>
</dbReference>
<dbReference type="InterPro" id="IPR045034">
    <property type="entry name" value="O-acyltransferase_WSD1-like"/>
</dbReference>
<dbReference type="RefSeq" id="WP_204917438.1">
    <property type="nucleotide sequence ID" value="NZ_BAAAQP010000002.1"/>
</dbReference>
<proteinExistence type="inferred from homology"/>
<evidence type="ECO:0000256" key="4">
    <source>
        <dbReference type="ARBA" id="ARBA00013244"/>
    </source>
</evidence>
<evidence type="ECO:0000256" key="8">
    <source>
        <dbReference type="ARBA" id="ARBA00023098"/>
    </source>
</evidence>
<dbReference type="PANTHER" id="PTHR31650:SF1">
    <property type="entry name" value="WAX ESTER SYNTHASE_DIACYLGLYCEROL ACYLTRANSFERASE 4-RELATED"/>
    <property type="match status" value="1"/>
</dbReference>
<reference evidence="13 14" key="1">
    <citation type="submission" date="2021-01" db="EMBL/GenBank/DDBJ databases">
        <title>Sequencing the genomes of 1000 actinobacteria strains.</title>
        <authorList>
            <person name="Klenk H.-P."/>
        </authorList>
    </citation>
    <scope>NUCLEOTIDE SEQUENCE [LARGE SCALE GENOMIC DNA]</scope>
    <source>
        <strain evidence="13 14">DSM 18662</strain>
    </source>
</reference>
<dbReference type="GO" id="GO:0016746">
    <property type="term" value="F:acyltransferase activity"/>
    <property type="evidence" value="ECO:0007669"/>
    <property type="project" value="UniProtKB-KW"/>
</dbReference>
<dbReference type="Pfam" id="PF06974">
    <property type="entry name" value="WS_DGAT_C"/>
    <property type="match status" value="1"/>
</dbReference>
<evidence type="ECO:0000256" key="5">
    <source>
        <dbReference type="ARBA" id="ARBA00022516"/>
    </source>
</evidence>
<keyword evidence="9 13" id="KW-0012">Acyltransferase</keyword>
<evidence type="ECO:0000256" key="2">
    <source>
        <dbReference type="ARBA" id="ARBA00005189"/>
    </source>
</evidence>
<keyword evidence="8" id="KW-0443">Lipid metabolism</keyword>
<keyword evidence="7" id="KW-0319">Glycerol metabolism</keyword>
<evidence type="ECO:0000259" key="11">
    <source>
        <dbReference type="Pfam" id="PF03007"/>
    </source>
</evidence>
<comment type="pathway">
    <text evidence="1">Glycerolipid metabolism; triacylglycerol biosynthesis.</text>
</comment>
<feature type="domain" description="O-acyltransferase WSD1 C-terminal" evidence="12">
    <location>
        <begin position="313"/>
        <end position="449"/>
    </location>
</feature>
<evidence type="ECO:0000313" key="14">
    <source>
        <dbReference type="Proteomes" id="UP000704762"/>
    </source>
</evidence>
<evidence type="ECO:0000256" key="10">
    <source>
        <dbReference type="ARBA" id="ARBA00048109"/>
    </source>
</evidence>
<evidence type="ECO:0000256" key="9">
    <source>
        <dbReference type="ARBA" id="ARBA00023315"/>
    </source>
</evidence>
<gene>
    <name evidence="13" type="ORF">JOE57_001872</name>
</gene>
<dbReference type="InterPro" id="IPR023213">
    <property type="entry name" value="CAT-like_dom_sf"/>
</dbReference>
<comment type="pathway">
    <text evidence="2">Lipid metabolism.</text>
</comment>
<dbReference type="SUPFAM" id="SSF52777">
    <property type="entry name" value="CoA-dependent acyltransferases"/>
    <property type="match status" value="2"/>
</dbReference>
<dbReference type="Pfam" id="PF03007">
    <property type="entry name" value="WS_DGAT_cat"/>
    <property type="match status" value="1"/>
</dbReference>
<dbReference type="InterPro" id="IPR009721">
    <property type="entry name" value="O-acyltransferase_WSD1_C"/>
</dbReference>
<evidence type="ECO:0000256" key="1">
    <source>
        <dbReference type="ARBA" id="ARBA00004771"/>
    </source>
</evidence>
<dbReference type="EC" id="2.3.1.20" evidence="4"/>
<evidence type="ECO:0000313" key="13">
    <source>
        <dbReference type="EMBL" id="MBM7798951.1"/>
    </source>
</evidence>
<protein>
    <recommendedName>
        <fullName evidence="4">diacylglycerol O-acyltransferase</fullName>
        <ecNumber evidence="4">2.3.1.20</ecNumber>
    </recommendedName>
</protein>
<evidence type="ECO:0000259" key="12">
    <source>
        <dbReference type="Pfam" id="PF06974"/>
    </source>
</evidence>